<dbReference type="GO" id="GO:0016020">
    <property type="term" value="C:membrane"/>
    <property type="evidence" value="ECO:0007669"/>
    <property type="project" value="UniProtKB-SubCell"/>
</dbReference>
<dbReference type="InterPro" id="IPR036179">
    <property type="entry name" value="Ig-like_dom_sf"/>
</dbReference>
<proteinExistence type="predicted"/>
<evidence type="ECO:0000259" key="6">
    <source>
        <dbReference type="PROSITE" id="PS50853"/>
    </source>
</evidence>
<organism evidence="7 8">
    <name type="scientific">Trachymyrmex cornetzi</name>
    <dbReference type="NCBI Taxonomy" id="471704"/>
    <lineage>
        <taxon>Eukaryota</taxon>
        <taxon>Metazoa</taxon>
        <taxon>Ecdysozoa</taxon>
        <taxon>Arthropoda</taxon>
        <taxon>Hexapoda</taxon>
        <taxon>Insecta</taxon>
        <taxon>Pterygota</taxon>
        <taxon>Neoptera</taxon>
        <taxon>Endopterygota</taxon>
        <taxon>Hymenoptera</taxon>
        <taxon>Apocrita</taxon>
        <taxon>Aculeata</taxon>
        <taxon>Formicoidea</taxon>
        <taxon>Formicidae</taxon>
        <taxon>Myrmicinae</taxon>
        <taxon>Trachymyrmex</taxon>
    </lineage>
</organism>
<dbReference type="PANTHER" id="PTHR44170:SF6">
    <property type="entry name" value="CONTACTIN"/>
    <property type="match status" value="1"/>
</dbReference>
<sequence length="593" mass="67768">FRYVISLSLVFSACCYSLMLEEDKEPNYYTAGVGEYAVFNCDLDFPHETPIPYILQWNRDTGTVFSWYDGHVTVDNRYKGRIHLLDDAGHRGYGQGSINLTNIRESDQGWYECRVIFPNRTPNSRNNGTWFHLAIDEMQMTNWLPHAVISLIQKLIFKKYTIYNPLPLTNLNLDRLVKSFNLGVSPFPTTVAGETLLAIPPVNKTAMEGDTIMFECVAKGEGTIVNWFREGISILEIQNILSKFVEFQKYNMKIVQRPPMFTVTPQHLYMRKLGETLEIPCDARDGDDSHRPTIMWYKDGTPLSLERTVVIGGNLTIERIQEHDRGLYQCAASNEAATVVADTELMVLNVPPRAPYNLSANSSKNAVTLTWIPGYVRPKMEYSVWYRPTDTSEWRTMKILSRKITEATVNNLNSGREYEFMVLSQDKHGDGMFSKALRIFTQPNAIDENSASEYRSQQDTEIMGPPRNVRVQATVEGYLVTWESPDLGKNLVRLYTVRWYRGPSEHLYGRAETTDTYYLVKTLEEESFYTFEVAAMSITDDVATSERVSLEVPAYRRNRAISMGIVAGIGFLAAALAAVWWARKRFCQPTNEK</sequence>
<dbReference type="InterPro" id="IPR003599">
    <property type="entry name" value="Ig_sub"/>
</dbReference>
<dbReference type="Pfam" id="PF13927">
    <property type="entry name" value="Ig_3"/>
    <property type="match status" value="1"/>
</dbReference>
<evidence type="ECO:0000313" key="8">
    <source>
        <dbReference type="Proteomes" id="UP000078492"/>
    </source>
</evidence>
<accession>A0A151IVD8</accession>
<keyword evidence="3" id="KW-0812">Transmembrane</keyword>
<dbReference type="STRING" id="471704.A0A151IVD8"/>
<dbReference type="SUPFAM" id="SSF49265">
    <property type="entry name" value="Fibronectin type III"/>
    <property type="match status" value="1"/>
</dbReference>
<evidence type="ECO:0000256" key="2">
    <source>
        <dbReference type="ARBA" id="ARBA00023157"/>
    </source>
</evidence>
<dbReference type="EMBL" id="KQ980899">
    <property type="protein sequence ID" value="KYN11719.1"/>
    <property type="molecule type" value="Genomic_DNA"/>
</dbReference>
<dbReference type="InterPro" id="IPR013106">
    <property type="entry name" value="Ig_V-set"/>
</dbReference>
<feature type="non-terminal residue" evidence="7">
    <location>
        <position position="1"/>
    </location>
</feature>
<dbReference type="Pfam" id="PF07686">
    <property type="entry name" value="V-set"/>
    <property type="match status" value="1"/>
</dbReference>
<feature type="signal peptide" evidence="4">
    <location>
        <begin position="1"/>
        <end position="17"/>
    </location>
</feature>
<dbReference type="AlphaFoldDB" id="A0A151IVD8"/>
<feature type="chain" id="PRO_5007582384" evidence="4">
    <location>
        <begin position="18"/>
        <end position="593"/>
    </location>
</feature>
<keyword evidence="3" id="KW-0472">Membrane</keyword>
<evidence type="ECO:0000256" key="1">
    <source>
        <dbReference type="ARBA" id="ARBA00022737"/>
    </source>
</evidence>
<evidence type="ECO:0000259" key="5">
    <source>
        <dbReference type="PROSITE" id="PS50835"/>
    </source>
</evidence>
<keyword evidence="8" id="KW-1185">Reference proteome</keyword>
<protein>
    <submittedName>
        <fullName evidence="7">Protein turtle</fullName>
    </submittedName>
</protein>
<feature type="domain" description="Ig-like" evidence="5">
    <location>
        <begin position="259"/>
        <end position="346"/>
    </location>
</feature>
<evidence type="ECO:0000313" key="7">
    <source>
        <dbReference type="EMBL" id="KYN11719.1"/>
    </source>
</evidence>
<feature type="domain" description="Fibronectin type-III" evidence="6">
    <location>
        <begin position="465"/>
        <end position="555"/>
    </location>
</feature>
<dbReference type="Proteomes" id="UP000078492">
    <property type="component" value="Unassembled WGS sequence"/>
</dbReference>
<dbReference type="InterPro" id="IPR013783">
    <property type="entry name" value="Ig-like_fold"/>
</dbReference>
<feature type="transmembrane region" description="Helical" evidence="3">
    <location>
        <begin position="560"/>
        <end position="582"/>
    </location>
</feature>
<feature type="domain" description="Fibronectin type-III" evidence="6">
    <location>
        <begin position="351"/>
        <end position="444"/>
    </location>
</feature>
<dbReference type="InterPro" id="IPR036116">
    <property type="entry name" value="FN3_sf"/>
</dbReference>
<dbReference type="SMART" id="SM00060">
    <property type="entry name" value="FN3"/>
    <property type="match status" value="2"/>
</dbReference>
<dbReference type="InterPro" id="IPR003961">
    <property type="entry name" value="FN3_dom"/>
</dbReference>
<reference evidence="7 8" key="1">
    <citation type="submission" date="2015-09" db="EMBL/GenBank/DDBJ databases">
        <title>Trachymyrmex cornetzi WGS genome.</title>
        <authorList>
            <person name="Nygaard S."/>
            <person name="Hu H."/>
            <person name="Boomsma J."/>
            <person name="Zhang G."/>
        </authorList>
    </citation>
    <scope>NUCLEOTIDE SEQUENCE [LARGE SCALE GENOMIC DNA]</scope>
    <source>
        <strain evidence="7">Tcor2-1</strain>
        <tissue evidence="7">Whole body</tissue>
    </source>
</reference>
<dbReference type="SUPFAM" id="SSF48726">
    <property type="entry name" value="Immunoglobulin"/>
    <property type="match status" value="3"/>
</dbReference>
<dbReference type="SMART" id="SM00409">
    <property type="entry name" value="IG"/>
    <property type="match status" value="3"/>
</dbReference>
<keyword evidence="3" id="KW-1133">Transmembrane helix</keyword>
<dbReference type="GO" id="GO:0098609">
    <property type="term" value="P:cell-cell adhesion"/>
    <property type="evidence" value="ECO:0007669"/>
    <property type="project" value="TreeGrafter"/>
</dbReference>
<dbReference type="InterPro" id="IPR003598">
    <property type="entry name" value="Ig_sub2"/>
</dbReference>
<dbReference type="CDD" id="cd00063">
    <property type="entry name" value="FN3"/>
    <property type="match status" value="2"/>
</dbReference>
<dbReference type="FunFam" id="2.60.40.10:FF:001149">
    <property type="entry name" value="Turtle, isoform H"/>
    <property type="match status" value="1"/>
</dbReference>
<feature type="domain" description="Ig-like" evidence="5">
    <location>
        <begin position="34"/>
        <end position="115"/>
    </location>
</feature>
<dbReference type="PROSITE" id="PS50835">
    <property type="entry name" value="IG_LIKE"/>
    <property type="match status" value="3"/>
</dbReference>
<dbReference type="Gene3D" id="2.60.40.10">
    <property type="entry name" value="Immunoglobulins"/>
    <property type="match status" value="4"/>
</dbReference>
<evidence type="ECO:0000256" key="4">
    <source>
        <dbReference type="SAM" id="SignalP"/>
    </source>
</evidence>
<keyword evidence="2" id="KW-1015">Disulfide bond</keyword>
<keyword evidence="4" id="KW-0732">Signal</keyword>
<feature type="domain" description="Ig-like" evidence="5">
    <location>
        <begin position="188"/>
        <end position="231"/>
    </location>
</feature>
<name>A0A151IVD8_9HYME</name>
<evidence type="ECO:0000256" key="3">
    <source>
        <dbReference type="SAM" id="Phobius"/>
    </source>
</evidence>
<dbReference type="PANTHER" id="PTHR44170">
    <property type="entry name" value="PROTEIN SIDEKICK"/>
    <property type="match status" value="1"/>
</dbReference>
<dbReference type="Pfam" id="PF00041">
    <property type="entry name" value="fn3"/>
    <property type="match status" value="2"/>
</dbReference>
<dbReference type="PROSITE" id="PS50853">
    <property type="entry name" value="FN3"/>
    <property type="match status" value="2"/>
</dbReference>
<dbReference type="InterPro" id="IPR007110">
    <property type="entry name" value="Ig-like_dom"/>
</dbReference>
<keyword evidence="1" id="KW-0677">Repeat</keyword>
<dbReference type="SMART" id="SM00408">
    <property type="entry name" value="IGc2"/>
    <property type="match status" value="1"/>
</dbReference>
<gene>
    <name evidence="7" type="ORF">ALC57_16118</name>
</gene>